<proteinExistence type="predicted"/>
<gene>
    <name evidence="2" type="ORF">EDB92DRAFT_1152227</name>
</gene>
<feature type="compositionally biased region" description="Acidic residues" evidence="1">
    <location>
        <begin position="159"/>
        <end position="171"/>
    </location>
</feature>
<evidence type="ECO:0000313" key="2">
    <source>
        <dbReference type="EMBL" id="KAH8987196.1"/>
    </source>
</evidence>
<dbReference type="EMBL" id="JAKELL010000049">
    <property type="protein sequence ID" value="KAH8987196.1"/>
    <property type="molecule type" value="Genomic_DNA"/>
</dbReference>
<feature type="compositionally biased region" description="Basic and acidic residues" evidence="1">
    <location>
        <begin position="180"/>
        <end position="192"/>
    </location>
</feature>
<feature type="region of interest" description="Disordered" evidence="1">
    <location>
        <begin position="50"/>
        <end position="192"/>
    </location>
</feature>
<evidence type="ECO:0000313" key="3">
    <source>
        <dbReference type="Proteomes" id="UP001201163"/>
    </source>
</evidence>
<feature type="compositionally biased region" description="Polar residues" evidence="1">
    <location>
        <begin position="130"/>
        <end position="147"/>
    </location>
</feature>
<feature type="region of interest" description="Disordered" evidence="1">
    <location>
        <begin position="272"/>
        <end position="293"/>
    </location>
</feature>
<sequence>MKRSLLCQIEGRNEGGKWDDLQGFLHSLASSEICGLLKTATRAGRRALRRLAGKETADPDNRNEEEDDDARILGRAQGESVLAPDDAGSDGEEVVTVPPRRRRFLYKAKGKARARSPSPPPLPSSPSPVFVSQTGAAASSSRASNCLVTRKRSRTPESASDDDDDDDDDTPEPPTKRQKREPGNKPRPLRREGAFLHYPAPLPIEETDQQRQTAHVNLIKSFLDQVQDFDVSGWLSRGSPNCDPFVAARDDHDDGSWTLRAELHGAACRRHRGARVDDDDATRRPSLYAVSRT</sequence>
<dbReference type="Proteomes" id="UP001201163">
    <property type="component" value="Unassembled WGS sequence"/>
</dbReference>
<feature type="compositionally biased region" description="Basic and acidic residues" evidence="1">
    <location>
        <begin position="52"/>
        <end position="62"/>
    </location>
</feature>
<feature type="compositionally biased region" description="Basic residues" evidence="1">
    <location>
        <begin position="99"/>
        <end position="114"/>
    </location>
</feature>
<name>A0AAD4LCZ6_9AGAM</name>
<comment type="caution">
    <text evidence="2">The sequence shown here is derived from an EMBL/GenBank/DDBJ whole genome shotgun (WGS) entry which is preliminary data.</text>
</comment>
<protein>
    <submittedName>
        <fullName evidence="2">Uncharacterized protein</fullName>
    </submittedName>
</protein>
<reference evidence="2" key="1">
    <citation type="submission" date="2022-01" db="EMBL/GenBank/DDBJ databases">
        <title>Comparative genomics reveals a dynamic genome evolution in the ectomycorrhizal milk-cap (Lactarius) mushrooms.</title>
        <authorList>
            <consortium name="DOE Joint Genome Institute"/>
            <person name="Lebreton A."/>
            <person name="Tang N."/>
            <person name="Kuo A."/>
            <person name="LaButti K."/>
            <person name="Drula E."/>
            <person name="Barry K."/>
            <person name="Clum A."/>
            <person name="Lipzen A."/>
            <person name="Mousain D."/>
            <person name="Ng V."/>
            <person name="Wang R."/>
            <person name="Wang X."/>
            <person name="Dai Y."/>
            <person name="Henrissat B."/>
            <person name="Grigoriev I.V."/>
            <person name="Guerin-Laguette A."/>
            <person name="Yu F."/>
            <person name="Martin F.M."/>
        </authorList>
    </citation>
    <scope>NUCLEOTIDE SEQUENCE</scope>
    <source>
        <strain evidence="2">QP</strain>
    </source>
</reference>
<feature type="compositionally biased region" description="Pro residues" evidence="1">
    <location>
        <begin position="117"/>
        <end position="126"/>
    </location>
</feature>
<accession>A0AAD4LCZ6</accession>
<keyword evidence="3" id="KW-1185">Reference proteome</keyword>
<dbReference type="AlphaFoldDB" id="A0AAD4LCZ6"/>
<organism evidence="2 3">
    <name type="scientific">Lactarius akahatsu</name>
    <dbReference type="NCBI Taxonomy" id="416441"/>
    <lineage>
        <taxon>Eukaryota</taxon>
        <taxon>Fungi</taxon>
        <taxon>Dikarya</taxon>
        <taxon>Basidiomycota</taxon>
        <taxon>Agaricomycotina</taxon>
        <taxon>Agaricomycetes</taxon>
        <taxon>Russulales</taxon>
        <taxon>Russulaceae</taxon>
        <taxon>Lactarius</taxon>
    </lineage>
</organism>
<evidence type="ECO:0000256" key="1">
    <source>
        <dbReference type="SAM" id="MobiDB-lite"/>
    </source>
</evidence>